<dbReference type="SUPFAM" id="SSF56672">
    <property type="entry name" value="DNA/RNA polymerases"/>
    <property type="match status" value="1"/>
</dbReference>
<dbReference type="Pfam" id="PF13976">
    <property type="entry name" value="gag_pre-integrs"/>
    <property type="match status" value="1"/>
</dbReference>
<dbReference type="PROSITE" id="PS50994">
    <property type="entry name" value="INTEGRASE"/>
    <property type="match status" value="1"/>
</dbReference>
<evidence type="ECO:0000256" key="2">
    <source>
        <dbReference type="ARBA" id="ARBA00022750"/>
    </source>
</evidence>
<dbReference type="Pfam" id="PF23598">
    <property type="entry name" value="LRR_14"/>
    <property type="match status" value="1"/>
</dbReference>
<dbReference type="SUPFAM" id="SSF52058">
    <property type="entry name" value="L domain-like"/>
    <property type="match status" value="1"/>
</dbReference>
<feature type="compositionally biased region" description="Polar residues" evidence="3">
    <location>
        <begin position="62"/>
        <end position="72"/>
    </location>
</feature>
<feature type="region of interest" description="Disordered" evidence="3">
    <location>
        <begin position="1677"/>
        <end position="1697"/>
    </location>
</feature>
<dbReference type="GO" id="GO:0004190">
    <property type="term" value="F:aspartic-type endopeptidase activity"/>
    <property type="evidence" value="ECO:0007669"/>
    <property type="project" value="UniProtKB-KW"/>
</dbReference>
<keyword evidence="1" id="KW-0677">Repeat</keyword>
<feature type="compositionally biased region" description="Low complexity" evidence="3">
    <location>
        <begin position="1460"/>
        <end position="1469"/>
    </location>
</feature>
<dbReference type="InterPro" id="IPR043502">
    <property type="entry name" value="DNA/RNA_pol_sf"/>
</dbReference>
<proteinExistence type="predicted"/>
<dbReference type="InterPro" id="IPR057670">
    <property type="entry name" value="SH3_retrovirus"/>
</dbReference>
<dbReference type="Pfam" id="PF07727">
    <property type="entry name" value="RVT_2"/>
    <property type="match status" value="1"/>
</dbReference>
<evidence type="ECO:0000256" key="3">
    <source>
        <dbReference type="SAM" id="MobiDB-lite"/>
    </source>
</evidence>
<keyword evidence="2" id="KW-0064">Aspartyl protease</keyword>
<dbReference type="PANTHER" id="PTHR11439:SF500">
    <property type="entry name" value="RNA-DIRECTED DNA POLYMERASE"/>
    <property type="match status" value="1"/>
</dbReference>
<dbReference type="Pfam" id="PF00665">
    <property type="entry name" value="rve"/>
    <property type="match status" value="1"/>
</dbReference>
<dbReference type="InterPro" id="IPR055414">
    <property type="entry name" value="LRR_R13L4/SHOC2-like"/>
</dbReference>
<dbReference type="InterPro" id="IPR054722">
    <property type="entry name" value="PolX-like_BBD"/>
</dbReference>
<feature type="region of interest" description="Disordered" evidence="3">
    <location>
        <begin position="449"/>
        <end position="482"/>
    </location>
</feature>
<dbReference type="Gene3D" id="3.80.10.10">
    <property type="entry name" value="Ribonuclease Inhibitor"/>
    <property type="match status" value="1"/>
</dbReference>
<evidence type="ECO:0000259" key="4">
    <source>
        <dbReference type="PROSITE" id="PS50994"/>
    </source>
</evidence>
<feature type="compositionally biased region" description="Low complexity" evidence="3">
    <location>
        <begin position="27"/>
        <end position="53"/>
    </location>
</feature>
<organism evidence="5">
    <name type="scientific">Fagus sylvatica</name>
    <name type="common">Beechnut</name>
    <dbReference type="NCBI Taxonomy" id="28930"/>
    <lineage>
        <taxon>Eukaryota</taxon>
        <taxon>Viridiplantae</taxon>
        <taxon>Streptophyta</taxon>
        <taxon>Embryophyta</taxon>
        <taxon>Tracheophyta</taxon>
        <taxon>Spermatophyta</taxon>
        <taxon>Magnoliopsida</taxon>
        <taxon>eudicotyledons</taxon>
        <taxon>Gunneridae</taxon>
        <taxon>Pentapetalae</taxon>
        <taxon>rosids</taxon>
        <taxon>fabids</taxon>
        <taxon>Fagales</taxon>
        <taxon>Fagaceae</taxon>
        <taxon>Fagus</taxon>
    </lineage>
</organism>
<feature type="compositionally biased region" description="Basic and acidic residues" evidence="3">
    <location>
        <begin position="89"/>
        <end position="106"/>
    </location>
</feature>
<dbReference type="SUPFAM" id="SSF53098">
    <property type="entry name" value="Ribonuclease H-like"/>
    <property type="match status" value="1"/>
</dbReference>
<evidence type="ECO:0000313" key="5">
    <source>
        <dbReference type="EMBL" id="SPD00419.1"/>
    </source>
</evidence>
<dbReference type="Pfam" id="PF14223">
    <property type="entry name" value="Retrotran_gag_2"/>
    <property type="match status" value="1"/>
</dbReference>
<feature type="region of interest" description="Disordered" evidence="3">
    <location>
        <begin position="904"/>
        <end position="947"/>
    </location>
</feature>
<gene>
    <name evidence="5" type="ORF">FSB_LOCUS28301</name>
</gene>
<dbReference type="InterPro" id="IPR025724">
    <property type="entry name" value="GAG-pre-integrase_dom"/>
</dbReference>
<dbReference type="InterPro" id="IPR001584">
    <property type="entry name" value="Integrase_cat-core"/>
</dbReference>
<feature type="region of interest" description="Disordered" evidence="3">
    <location>
        <begin position="1435"/>
        <end position="1469"/>
    </location>
</feature>
<dbReference type="Pfam" id="PF25597">
    <property type="entry name" value="SH3_retrovirus"/>
    <property type="match status" value="1"/>
</dbReference>
<dbReference type="GO" id="GO:0015074">
    <property type="term" value="P:DNA integration"/>
    <property type="evidence" value="ECO:0007669"/>
    <property type="project" value="InterPro"/>
</dbReference>
<dbReference type="EMBL" id="OIVN01002087">
    <property type="protein sequence ID" value="SPD00419.1"/>
    <property type="molecule type" value="Genomic_DNA"/>
</dbReference>
<dbReference type="GO" id="GO:0003676">
    <property type="term" value="F:nucleic acid binding"/>
    <property type="evidence" value="ECO:0007669"/>
    <property type="project" value="InterPro"/>
</dbReference>
<feature type="compositionally biased region" description="Polar residues" evidence="3">
    <location>
        <begin position="1679"/>
        <end position="1694"/>
    </location>
</feature>
<dbReference type="PANTHER" id="PTHR11439">
    <property type="entry name" value="GAG-POL-RELATED RETROTRANSPOSON"/>
    <property type="match status" value="1"/>
</dbReference>
<feature type="compositionally biased region" description="Basic and acidic residues" evidence="3">
    <location>
        <begin position="1"/>
        <end position="11"/>
    </location>
</feature>
<sequence>MTYKQILEKPRPLPKRSPLWPQPTPETTTTITTDNNNTNTATITTTTTNNKNNDSNIKEVAQHNNGGNTSKPVAQHKAAESTTATNKGKNGDNKEVVPNDKNGGKRSEQVMCLSGIWASPCKDKKKHTAGKLPSLSLRGKEEVNKEMHQQRLGKFQKNLTQVQQYLTELDNFPTSELRKDLQAHLEKLKEIIESEKKNEHPKTPGRLPEINKEITKLMQQISSPDKLTKKLSLSTHLQPSNGSNGHSGVDGLVNLHKCEIFLNSAFYKEIEVIYRGDFLNEKRKKFLLSCFAVLPENAVVKRRLFTYWGVGEGFLDVSVDTTNEENTPEKIVEQILKEFQEKGLIEPAIKKREQQVKSYKMDPLVRSAVIMLSEEDGEDGFFAYDSKGNVVSNPSMSRRACLLKKEEESSSSEINSFQDSDLEKLVTLFNVNESYPDLELALLAKMKNPKAGKTNDPNSAQTNDSNTANKKDSNTAQISNDSKAAQTNGSNLLFVLGSWPGSAKSHVEVEDIDFLKALANMKELKFLSLQGIFRITKLPSSIGMLSNLLILDLKECHNLEELSEEITKLTNLRYLDLSECYLLAHMPKGLSALSQLQVLKGFVISTSTDDNKMGTLSDLKGLQKLRKLTINVNSDKFPRQDDLKALKELGEKGVLRKLTIACITDTAGQPAVSLPYIDPMSHKVAKSNIKPVKEKQHQAICQGIDSHVQKINHGYDLLSIVDGSEVCPAKHLVTAEGKQDANPTYVLWNKKDQLVLSWLIATLTPNVLSTVYGLNTSRQVWNSLATRYASQSKSRIAHLKRQLQTLRQESRTCSEYLRLAKSWADQLAAVGKPIDDDDLISFIISGLNPSYNTFITTFNFATRETPLPYDDFEAELLNHETLLENQNAVASSDSNTFALYSNKQHNRDRKPKFNGPQKPNHPPKPHFSHQNQKPTTTFPKYKPNQSSPIPFNSSRPPCQICGKPNHQALDCYHRMDYSYQGRHPPTQLAAMVAHTNSQLVEEDHQPWYADSGANQHITADLENLNLSSEPYQGNTDVAVGNGSGLQIQNTGSTTLTAQNSSFKLNTVLHCPDVPVNLLSIQKFCEENDCLFQLTATSFLVKDIRTGQVLLHGLSRDGLYPIPLQRLSIRKARGLTAFLGIQTSASVWHHRLGHPAMVTVHRVITHNKLPITGLGDKTDFCESCQLAKCKRLPFTKSDRVSNLPLQLVHSDVWQSPVVSLSGCRYYVIFIDDYSRFSWLFPLKSKSDVYPCFIKFKCMVENLFSSKIKSFQSDGGGEYSYTPFKNLLTQHGIFHRFSCPHTSPQNGVAERKHRHVVDTGLALLAHSGLSTKYWVDAFLTAIYLINRLPTPTISNQTPYYKLFHHDPDYNILRTFGCACFPLMRPYNPHKLAFRSKKCIFLGYSSNHRGYRCLDFSTNRVYISRDVVFNEQDFPAKTSPSLRVSTENPRLEESVLLPPPPHSGLSPPSSPPLISLTELDTTPPSHGFDQENGIDYTETFSPVIKPTTIRVILALAVHFNWPIRQLDVSNAFLHGSLTEEVYMEQPRGFVDPHFPNHVCRLHKALYGLKQAPRAWFTRLRQSLVHLGFVESLVDASLFTFHHSSIHLYVLIYVDDILVTGTHPSHMLTVIQQLQSEFPLKDLGPLSYFLGIHAVRDSHGLHLSQSKYILELLNRARMVGAKPSSTPTASGSKLSQHAGTPLPDGTEYRQIIGALQYCTLTRPDIAFSVNQLCQFMHSPTSAHWTAAKRVLRYLKGTIEHGLSFSHSSLQLTAFCDSDWAGNPDDRRSTTGFGIFLGSCLVSWSAKKQTVVARSSTEAEYRAMAVTTADLYWIRMLLQDLHVPLASPPTLWCDNVGALALASNPVFHARTKHIEVDYHFIREKVANKDMTIRFISTGDQIADIFTKGLSTTRFSFLRAKLLVIPCPISLRGAVKEINTIDSITDTAGQPAVSLPYIDPMSHKVAKSNIKPVKEKQHQAICQGIDSHVQKINHGSKTKMPKVIKPHIDELPRQLEKLDLECFPNHLSTWLTPIDLPNLEKLYIRGGDLATLDKSKWKVKSLRLKFLRELKMTWIELKDTFPDLVYLEKVNCPRISLCPCDENGVWMKPDDHHIKSSDCDFPEISTRIG</sequence>
<feature type="compositionally biased region" description="Polar residues" evidence="3">
    <location>
        <begin position="455"/>
        <end position="482"/>
    </location>
</feature>
<dbReference type="CDD" id="cd09272">
    <property type="entry name" value="RNase_HI_RT_Ty1"/>
    <property type="match status" value="1"/>
</dbReference>
<keyword evidence="2" id="KW-0645">Protease</keyword>
<reference evidence="5" key="1">
    <citation type="submission" date="2018-02" db="EMBL/GenBank/DDBJ databases">
        <authorList>
            <person name="Cohen D.B."/>
            <person name="Kent A.D."/>
        </authorList>
    </citation>
    <scope>NUCLEOTIDE SEQUENCE</scope>
</reference>
<dbReference type="Pfam" id="PF22936">
    <property type="entry name" value="Pol_BBD"/>
    <property type="match status" value="1"/>
</dbReference>
<dbReference type="InterPro" id="IPR013103">
    <property type="entry name" value="RVT_2"/>
</dbReference>
<evidence type="ECO:0000256" key="1">
    <source>
        <dbReference type="ARBA" id="ARBA00022737"/>
    </source>
</evidence>
<dbReference type="InterPro" id="IPR036397">
    <property type="entry name" value="RNaseH_sf"/>
</dbReference>
<feature type="compositionally biased region" description="Polar residues" evidence="3">
    <location>
        <begin position="928"/>
        <end position="947"/>
    </location>
</feature>
<dbReference type="InterPro" id="IPR012337">
    <property type="entry name" value="RNaseH-like_sf"/>
</dbReference>
<keyword evidence="2" id="KW-0378">Hydrolase</keyword>
<dbReference type="Gene3D" id="3.30.420.10">
    <property type="entry name" value="Ribonuclease H-like superfamily/Ribonuclease H"/>
    <property type="match status" value="1"/>
</dbReference>
<accession>A0A2N9GLW6</accession>
<feature type="compositionally biased region" description="Polar residues" evidence="3">
    <location>
        <begin position="1435"/>
        <end position="1445"/>
    </location>
</feature>
<protein>
    <recommendedName>
        <fullName evidence="4">Integrase catalytic domain-containing protein</fullName>
    </recommendedName>
</protein>
<feature type="domain" description="Integrase catalytic" evidence="4">
    <location>
        <begin position="1199"/>
        <end position="1364"/>
    </location>
</feature>
<feature type="region of interest" description="Disordered" evidence="3">
    <location>
        <begin position="1"/>
        <end position="106"/>
    </location>
</feature>
<dbReference type="InterPro" id="IPR032675">
    <property type="entry name" value="LRR_dom_sf"/>
</dbReference>
<name>A0A2N9GLW6_FAGSY</name>